<keyword evidence="1" id="KW-0378">Hydrolase</keyword>
<reference evidence="4 5" key="1">
    <citation type="submission" date="2017-09" db="EMBL/GenBank/DDBJ databases">
        <authorList>
            <consortium name="International Durum Wheat Genome Sequencing Consortium (IDWGSC)"/>
            <person name="Milanesi L."/>
        </authorList>
    </citation>
    <scope>NUCLEOTIDE SEQUENCE [LARGE SCALE GENOMIC DNA]</scope>
    <source>
        <strain evidence="5">cv. Svevo</strain>
    </source>
</reference>
<dbReference type="PROSITE" id="PS50994">
    <property type="entry name" value="INTEGRASE"/>
    <property type="match status" value="1"/>
</dbReference>
<sequence>MAPSTTTGAVPVPRCPVIFNGQNYRDWVQHMKLHMRGQLVWEHLSGALPCPLLPTPPAELAFPVDADETKQREMLDAFEEATEEYQNQLHLYKQWTNDDARASSILVNSMDVDLTMDVVALTTAYQMWEHLRHRYESTGDAMYLSVVRQEQQLQQGDATVDDFYKEMSAVWRQLDSLGADVCRRCQCCVRQQAKLEVRRLYDFLTRLRPEFEQSRAQLLARHPRLSTLEALAEVRSEEVRLRSTGLLPSSSAVLAARVPPPLPGVPSSTQVAATSTSAFCNYCKQDGHMITECIKRRKQGRRGGRPQKDSGGSSNFREGSLEKVHQEMLTLLRRLTASAPSSGSAGFAGQTSGPPPHSSSGTSLPWILDSGASFHMTPHRDHLCAVNSVPSPLTVQTADGTSLSVAARGTLSTSSFHVPAVSHVPKLTMQLLSAGQLTDLGCRVILDSDSCCVQDRRTGTLVGIGPRRHDSQRLWELDWLRLPSAASSSQSDITTPFASAATSTTSFAQWHHRLGHICGSRLSSLVRSGVLGSVSGDSSLTCMGCKLGKQIQLPYPSSNSVSQRPFELVHSDVWGPAPFVSKGGHKYYIIFIDDFSRHTWIYFMSSRSQVLQIYKSFATMVRTQYDSSVRVFRADSAGEYLSRALRGFLAEHGTLPQYSCPGAHAQNGVAERKHRHVLETARALLLSSAVPPHFWAEAVSTAVYLINIQPSVALQGGIPVDHLGDGPADYSGLRLFGCACFVLLHPHERTKLTAQSVECVFLGYSLEHKGYRCWDPIARRLRISKDVTFDESRSFYPRHSSTATTESLVEPLSFLTLPDSSPLSSPGRSTPSLSPVSAHELQLTQDEVSIPDSPTRVEPSTLSPFPFTYSRRAQHPSPSDAPPSTSPLSPLPFVYSRRARHPSPSDAPTSTSTPSLLGPIPSEPPTPPAPRYNLRDRHTLQPPAYYVAAATTLVEPSTYREAAAHSEWQHAMAEEIHALERTGTWDLVPLPTGVRPITCKWVYKVKTHSDGSLVRYKARLVARGFQQEYGRDYDETFAPVAHMTTVRTLLAVAAVRQWSISQLDVKNAFLNGELREVVYMQPPPGYTISDGTVCRLRRALYGLKQAPRTWFERFSAVITRIGFSASVHDPALFIHTSPRGRTLLLLYVDDMIITGADHQFIDFVKKRLHEQFLMTDLGSLRYFLGLEIISSPEGIYLSQEKYIQDLLTRACLTDQRTVDTPMEFGLHLRPGEGEPLADPTRYRHLVGSLVYLGITRPDISYAVHILSQFVSAPTQLHYSHLLRVLRYLRGTVTRRLFFPRSSSLQLQAYCDATWASDPTDRRSLSAYCVFLGSSLIAWKTKKQNAVSRSSAEAELRAMASVTAEITWLRWLLQDFGVSTATPTPLLSDSTGALSIARDPVKHELTKHIGVDASYTRSQVQDRIVARQYVPSELQLADFLTKAQTRSQHSFFLSKLGVQDPP</sequence>
<dbReference type="PANTHER" id="PTHR11439">
    <property type="entry name" value="GAG-POL-RELATED RETROTRANSPOSON"/>
    <property type="match status" value="1"/>
</dbReference>
<dbReference type="Pfam" id="PF07727">
    <property type="entry name" value="RVT_2"/>
    <property type="match status" value="1"/>
</dbReference>
<protein>
    <recommendedName>
        <fullName evidence="3">Integrase catalytic domain-containing protein</fullName>
    </recommendedName>
</protein>
<dbReference type="Pfam" id="PF14223">
    <property type="entry name" value="Retrotran_gag_2"/>
    <property type="match status" value="1"/>
</dbReference>
<dbReference type="Gene3D" id="3.30.420.10">
    <property type="entry name" value="Ribonuclease H-like superfamily/Ribonuclease H"/>
    <property type="match status" value="1"/>
</dbReference>
<keyword evidence="1" id="KW-0645">Protease</keyword>
<evidence type="ECO:0000313" key="4">
    <source>
        <dbReference type="EMBL" id="VAI85912.1"/>
    </source>
</evidence>
<dbReference type="InterPro" id="IPR054722">
    <property type="entry name" value="PolX-like_BBD"/>
</dbReference>
<dbReference type="InterPro" id="IPR013103">
    <property type="entry name" value="RVT_2"/>
</dbReference>
<feature type="compositionally biased region" description="Low complexity" evidence="2">
    <location>
        <begin position="819"/>
        <end position="835"/>
    </location>
</feature>
<evidence type="ECO:0000256" key="1">
    <source>
        <dbReference type="ARBA" id="ARBA00022750"/>
    </source>
</evidence>
<dbReference type="Gramene" id="TRITD7Bv1G063040.1">
    <property type="protein sequence ID" value="TRITD7Bv1G063040.1"/>
    <property type="gene ID" value="TRITD7Bv1G063040"/>
</dbReference>
<dbReference type="InterPro" id="IPR057670">
    <property type="entry name" value="SH3_retrovirus"/>
</dbReference>
<keyword evidence="1" id="KW-0064">Aspartyl protease</keyword>
<evidence type="ECO:0000313" key="5">
    <source>
        <dbReference type="Proteomes" id="UP000324705"/>
    </source>
</evidence>
<dbReference type="PANTHER" id="PTHR11439:SF461">
    <property type="entry name" value="OS10G0432200 PROTEIN"/>
    <property type="match status" value="1"/>
</dbReference>
<dbReference type="SUPFAM" id="SSF53098">
    <property type="entry name" value="Ribonuclease H-like"/>
    <property type="match status" value="1"/>
</dbReference>
<dbReference type="Pfam" id="PF22936">
    <property type="entry name" value="Pol_BBD"/>
    <property type="match status" value="1"/>
</dbReference>
<name>A0A9R1A0K0_TRITD</name>
<feature type="compositionally biased region" description="Pro residues" evidence="2">
    <location>
        <begin position="921"/>
        <end position="930"/>
    </location>
</feature>
<dbReference type="CDD" id="cd09272">
    <property type="entry name" value="RNase_HI_RT_Ty1"/>
    <property type="match status" value="1"/>
</dbReference>
<feature type="compositionally biased region" description="Basic residues" evidence="2">
    <location>
        <begin position="295"/>
        <end position="305"/>
    </location>
</feature>
<dbReference type="GO" id="GO:0004190">
    <property type="term" value="F:aspartic-type endopeptidase activity"/>
    <property type="evidence" value="ECO:0007669"/>
    <property type="project" value="UniProtKB-KW"/>
</dbReference>
<dbReference type="GO" id="GO:0003676">
    <property type="term" value="F:nucleic acid binding"/>
    <property type="evidence" value="ECO:0007669"/>
    <property type="project" value="InterPro"/>
</dbReference>
<dbReference type="Pfam" id="PF25597">
    <property type="entry name" value="SH3_retrovirus"/>
    <property type="match status" value="1"/>
</dbReference>
<feature type="region of interest" description="Disordered" evidence="2">
    <location>
        <begin position="340"/>
        <end position="364"/>
    </location>
</feature>
<accession>A0A9R1A0K0</accession>
<dbReference type="InterPro" id="IPR001584">
    <property type="entry name" value="Integrase_cat-core"/>
</dbReference>
<evidence type="ECO:0000259" key="3">
    <source>
        <dbReference type="PROSITE" id="PS50994"/>
    </source>
</evidence>
<dbReference type="EMBL" id="LT934124">
    <property type="protein sequence ID" value="VAI85912.1"/>
    <property type="molecule type" value="Genomic_DNA"/>
</dbReference>
<gene>
    <name evidence="4" type="ORF">TRITD_7Bv1G063040</name>
</gene>
<dbReference type="Proteomes" id="UP000324705">
    <property type="component" value="Chromosome 7B"/>
</dbReference>
<dbReference type="InterPro" id="IPR012337">
    <property type="entry name" value="RNaseH-like_sf"/>
</dbReference>
<proteinExistence type="predicted"/>
<feature type="domain" description="Integrase catalytic" evidence="3">
    <location>
        <begin position="561"/>
        <end position="727"/>
    </location>
</feature>
<dbReference type="SUPFAM" id="SSF56672">
    <property type="entry name" value="DNA/RNA polymerases"/>
    <property type="match status" value="1"/>
</dbReference>
<feature type="region of interest" description="Disordered" evidence="2">
    <location>
        <begin position="295"/>
        <end position="320"/>
    </location>
</feature>
<dbReference type="InterPro" id="IPR036397">
    <property type="entry name" value="RNaseH_sf"/>
</dbReference>
<dbReference type="Pfam" id="PF00665">
    <property type="entry name" value="rve"/>
    <property type="match status" value="1"/>
</dbReference>
<feature type="compositionally biased region" description="Low complexity" evidence="2">
    <location>
        <begin position="902"/>
        <end position="920"/>
    </location>
</feature>
<dbReference type="InterPro" id="IPR025724">
    <property type="entry name" value="GAG-pre-integrase_dom"/>
</dbReference>
<dbReference type="InterPro" id="IPR043502">
    <property type="entry name" value="DNA/RNA_pol_sf"/>
</dbReference>
<organism evidence="4 5">
    <name type="scientific">Triticum turgidum subsp. durum</name>
    <name type="common">Durum wheat</name>
    <name type="synonym">Triticum durum</name>
    <dbReference type="NCBI Taxonomy" id="4567"/>
    <lineage>
        <taxon>Eukaryota</taxon>
        <taxon>Viridiplantae</taxon>
        <taxon>Streptophyta</taxon>
        <taxon>Embryophyta</taxon>
        <taxon>Tracheophyta</taxon>
        <taxon>Spermatophyta</taxon>
        <taxon>Magnoliopsida</taxon>
        <taxon>Liliopsida</taxon>
        <taxon>Poales</taxon>
        <taxon>Poaceae</taxon>
        <taxon>BOP clade</taxon>
        <taxon>Pooideae</taxon>
        <taxon>Triticodae</taxon>
        <taxon>Triticeae</taxon>
        <taxon>Triticinae</taxon>
        <taxon>Triticum</taxon>
    </lineage>
</organism>
<dbReference type="Pfam" id="PF13976">
    <property type="entry name" value="gag_pre-integrs"/>
    <property type="match status" value="1"/>
</dbReference>
<dbReference type="GO" id="GO:0015074">
    <property type="term" value="P:DNA integration"/>
    <property type="evidence" value="ECO:0007669"/>
    <property type="project" value="InterPro"/>
</dbReference>
<feature type="region of interest" description="Disordered" evidence="2">
    <location>
        <begin position="819"/>
        <end position="936"/>
    </location>
</feature>
<dbReference type="OMA" id="MELMIEL"/>
<evidence type="ECO:0000256" key="2">
    <source>
        <dbReference type="SAM" id="MobiDB-lite"/>
    </source>
</evidence>
<keyword evidence="5" id="KW-1185">Reference proteome</keyword>